<name>A0A6I2GFV1_9LACT</name>
<dbReference type="Pfam" id="PF01479">
    <property type="entry name" value="S4"/>
    <property type="match status" value="1"/>
</dbReference>
<dbReference type="GO" id="GO:0000049">
    <property type="term" value="F:tRNA binding"/>
    <property type="evidence" value="ECO:0007669"/>
    <property type="project" value="UniProtKB-UniRule"/>
</dbReference>
<reference evidence="9 11" key="1">
    <citation type="submission" date="2019-11" db="EMBL/GenBank/DDBJ databases">
        <title>Characterisation of Fundicoccus ignavus gen. nov. sp. nov., a novel genus of the family Aerococcaceae from bulk tank milk.</title>
        <authorList>
            <person name="Siebert A."/>
            <person name="Huptas C."/>
            <person name="Wenning M."/>
            <person name="Scherer S."/>
            <person name="Doll E.V."/>
        </authorList>
    </citation>
    <scope>NUCLEOTIDE SEQUENCE [LARGE SCALE GENOMIC DNA]</scope>
    <source>
        <strain evidence="9 11">DSM 109652</strain>
    </source>
</reference>
<evidence type="ECO:0000313" key="12">
    <source>
        <dbReference type="Proteomes" id="UP000469870"/>
    </source>
</evidence>
<keyword evidence="2 5" id="KW-0699">rRNA-binding</keyword>
<dbReference type="CDD" id="cd00165">
    <property type="entry name" value="S4"/>
    <property type="match status" value="1"/>
</dbReference>
<dbReference type="PIRSF" id="PIRSF038881">
    <property type="entry name" value="RNAbp_HP1423"/>
    <property type="match status" value="1"/>
</dbReference>
<dbReference type="SUPFAM" id="SSF55174">
    <property type="entry name" value="Alpha-L RNA-binding motif"/>
    <property type="match status" value="1"/>
</dbReference>
<comment type="function">
    <text evidence="5">Key component of the ribosome quality control system (RQC), a ribosome-associated complex that mediates the extraction of incompletely synthesized nascent chains from stalled ribosomes and their subsequent degradation. RqcH recruits Ala-charged tRNA, and with RqcP directs the elongation of stalled nascent chains on 50S ribosomal subunits, leading to non-templated C-terminal alanine extensions (Ala tail). The Ala tail promotes nascent chain degradation. RqcP is associated with the translocation-like movement of the peptidyl-tRNA from the A-site into the P-site.</text>
</comment>
<dbReference type="Proteomes" id="UP000440066">
    <property type="component" value="Unassembled WGS sequence"/>
</dbReference>
<dbReference type="InterPro" id="IPR025490">
    <property type="entry name" value="RqcP"/>
</dbReference>
<feature type="domain" description="RNA-binding S4" evidence="6">
    <location>
        <begin position="1"/>
        <end position="64"/>
    </location>
</feature>
<evidence type="ECO:0000313" key="8">
    <source>
        <dbReference type="EMBL" id="MRI85564.1"/>
    </source>
</evidence>
<evidence type="ECO:0000313" key="9">
    <source>
        <dbReference type="EMBL" id="MRJ47352.1"/>
    </source>
</evidence>
<comment type="caution">
    <text evidence="8">The sequence shown here is derived from an EMBL/GenBank/DDBJ whole genome shotgun (WGS) entry which is preliminary data.</text>
</comment>
<evidence type="ECO:0000256" key="4">
    <source>
        <dbReference type="ARBA" id="ARBA00022917"/>
    </source>
</evidence>
<protein>
    <recommendedName>
        <fullName evidence="5">RQC P-site tRNA stabilizing factor</fullName>
        <shortName evidence="5">RqcP</shortName>
    </recommendedName>
    <alternativeName>
        <fullName evidence="5">Ribosome-associated protein quality control protein P</fullName>
    </alternativeName>
</protein>
<dbReference type="InterPro" id="IPR036986">
    <property type="entry name" value="S4_RNA-bd_sf"/>
</dbReference>
<dbReference type="Proteomes" id="UP000469870">
    <property type="component" value="Unassembled WGS sequence"/>
</dbReference>
<reference evidence="10 12" key="2">
    <citation type="submission" date="2019-11" db="EMBL/GenBank/DDBJ databases">
        <title>Characterisation of Fundicoccus ignavus gen. nov. sp. nov., a novel genus of the family Aerococcaceae isolated from bulk tank milk.</title>
        <authorList>
            <person name="Siebert A."/>
            <person name="Huptas C."/>
            <person name="Wenning M."/>
            <person name="Scherer S."/>
            <person name="Doll E.V."/>
        </authorList>
    </citation>
    <scope>NUCLEOTIDE SEQUENCE [LARGE SCALE GENOMIC DNA]</scope>
    <source>
        <strain evidence="7 12">DSM 109653</strain>
        <strain evidence="8 10">WS4759</strain>
    </source>
</reference>
<dbReference type="EMBL" id="WJQT01000008">
    <property type="protein sequence ID" value="MRJ47352.1"/>
    <property type="molecule type" value="Genomic_DNA"/>
</dbReference>
<keyword evidence="1 5" id="KW-0820">tRNA-binding</keyword>
<dbReference type="EMBL" id="WJQS01000005">
    <property type="protein sequence ID" value="MRI85564.1"/>
    <property type="molecule type" value="Genomic_DNA"/>
</dbReference>
<evidence type="ECO:0000313" key="10">
    <source>
        <dbReference type="Proteomes" id="UP000430975"/>
    </source>
</evidence>
<dbReference type="EMBL" id="WJQR01000008">
    <property type="protein sequence ID" value="MRI82190.1"/>
    <property type="molecule type" value="Genomic_DNA"/>
</dbReference>
<dbReference type="PROSITE" id="PS50889">
    <property type="entry name" value="S4"/>
    <property type="match status" value="1"/>
</dbReference>
<comment type="subunit">
    <text evidence="5">Associates with stalled 50S ribosomal subunits. Binds to RqcH, 23S rRNA and the P-site tRNA. Does not require RqcH for association with 50S subunits.</text>
</comment>
<evidence type="ECO:0000313" key="7">
    <source>
        <dbReference type="EMBL" id="MRI82190.1"/>
    </source>
</evidence>
<dbReference type="Gene3D" id="3.10.290.10">
    <property type="entry name" value="RNA-binding S4 domain"/>
    <property type="match status" value="1"/>
</dbReference>
<evidence type="ECO:0000256" key="1">
    <source>
        <dbReference type="ARBA" id="ARBA00022555"/>
    </source>
</evidence>
<dbReference type="GO" id="GO:0043023">
    <property type="term" value="F:ribosomal large subunit binding"/>
    <property type="evidence" value="ECO:0007669"/>
    <property type="project" value="UniProtKB-UniRule"/>
</dbReference>
<evidence type="ECO:0000259" key="6">
    <source>
        <dbReference type="SMART" id="SM00363"/>
    </source>
</evidence>
<evidence type="ECO:0000313" key="11">
    <source>
        <dbReference type="Proteomes" id="UP000440066"/>
    </source>
</evidence>
<evidence type="ECO:0000256" key="2">
    <source>
        <dbReference type="ARBA" id="ARBA00022730"/>
    </source>
</evidence>
<keyword evidence="3 5" id="KW-0694">RNA-binding</keyword>
<dbReference type="GO" id="GO:0019843">
    <property type="term" value="F:rRNA binding"/>
    <property type="evidence" value="ECO:0007669"/>
    <property type="project" value="UniProtKB-UniRule"/>
</dbReference>
<sequence length="93" mass="10623">MRLDKFLKVSRLIKRRSVAKEVADQGRIDINGVTAKSSSTVKTGDELTIRYGNRILTVKIAQILDTTKKDEATKMYDIVSEERIETNQFTPYD</sequence>
<dbReference type="SMART" id="SM00363">
    <property type="entry name" value="S4"/>
    <property type="match status" value="1"/>
</dbReference>
<proteinExistence type="inferred from homology"/>
<dbReference type="GO" id="GO:0072344">
    <property type="term" value="P:rescue of stalled ribosome"/>
    <property type="evidence" value="ECO:0007669"/>
    <property type="project" value="UniProtKB-UniRule"/>
</dbReference>
<keyword evidence="10" id="KW-1185">Reference proteome</keyword>
<dbReference type="Proteomes" id="UP000430975">
    <property type="component" value="Unassembled WGS sequence"/>
</dbReference>
<comment type="similarity">
    <text evidence="5">Belongs to the RqcP family.</text>
</comment>
<gene>
    <name evidence="5" type="primary">rqcP</name>
    <name evidence="9" type="ORF">GF867_07230</name>
    <name evidence="8" type="ORF">GIY09_06685</name>
    <name evidence="7" type="ORF">GIY11_09245</name>
</gene>
<dbReference type="InterPro" id="IPR002942">
    <property type="entry name" value="S4_RNA-bd"/>
</dbReference>
<dbReference type="HAMAP" id="MF_00871">
    <property type="entry name" value="RqcP"/>
    <property type="match status" value="1"/>
</dbReference>
<dbReference type="RefSeq" id="WP_153832424.1">
    <property type="nucleotide sequence ID" value="NZ_WJQR01000008.1"/>
</dbReference>
<accession>A0A6I2GFV1</accession>
<organism evidence="8 10">
    <name type="scientific">Fundicoccus ignavus</name>
    <dbReference type="NCBI Taxonomy" id="2664442"/>
    <lineage>
        <taxon>Bacteria</taxon>
        <taxon>Bacillati</taxon>
        <taxon>Bacillota</taxon>
        <taxon>Bacilli</taxon>
        <taxon>Lactobacillales</taxon>
        <taxon>Aerococcaceae</taxon>
        <taxon>Fundicoccus</taxon>
    </lineage>
</organism>
<dbReference type="AlphaFoldDB" id="A0A6I2GFV1"/>
<evidence type="ECO:0000256" key="5">
    <source>
        <dbReference type="HAMAP-Rule" id="MF_00871"/>
    </source>
</evidence>
<keyword evidence="4 5" id="KW-0648">Protein biosynthesis</keyword>
<evidence type="ECO:0000256" key="3">
    <source>
        <dbReference type="ARBA" id="ARBA00022884"/>
    </source>
</evidence>